<feature type="domain" description="AMP-dependent synthetase/ligase" evidence="3">
    <location>
        <begin position="13"/>
        <end position="290"/>
    </location>
</feature>
<feature type="transmembrane region" description="Helical" evidence="2">
    <location>
        <begin position="210"/>
        <end position="233"/>
    </location>
</feature>
<name>A0A382R073_9ZZZZ</name>
<organism evidence="4">
    <name type="scientific">marine metagenome</name>
    <dbReference type="NCBI Taxonomy" id="408172"/>
    <lineage>
        <taxon>unclassified sequences</taxon>
        <taxon>metagenomes</taxon>
        <taxon>ecological metagenomes</taxon>
    </lineage>
</organism>
<dbReference type="PANTHER" id="PTHR43201">
    <property type="entry name" value="ACYL-COA SYNTHETASE"/>
    <property type="match status" value="1"/>
</dbReference>
<reference evidence="4" key="1">
    <citation type="submission" date="2018-05" db="EMBL/GenBank/DDBJ databases">
        <authorList>
            <person name="Lanie J.A."/>
            <person name="Ng W.-L."/>
            <person name="Kazmierczak K.M."/>
            <person name="Andrzejewski T.M."/>
            <person name="Davidsen T.M."/>
            <person name="Wayne K.J."/>
            <person name="Tettelin H."/>
            <person name="Glass J.I."/>
            <person name="Rusch D."/>
            <person name="Podicherti R."/>
            <person name="Tsui H.-C.T."/>
            <person name="Winkler M.E."/>
        </authorList>
    </citation>
    <scope>NUCLEOTIDE SEQUENCE</scope>
</reference>
<feature type="non-terminal residue" evidence="4">
    <location>
        <position position="294"/>
    </location>
</feature>
<comment type="similarity">
    <text evidence="1">Belongs to the ATP-dependent AMP-binding enzyme family.</text>
</comment>
<dbReference type="InterPro" id="IPR000873">
    <property type="entry name" value="AMP-dep_synth/lig_dom"/>
</dbReference>
<dbReference type="EMBL" id="UINC01117524">
    <property type="protein sequence ID" value="SVC90001.1"/>
    <property type="molecule type" value="Genomic_DNA"/>
</dbReference>
<gene>
    <name evidence="4" type="ORF">METZ01_LOCUS342855</name>
</gene>
<sequence length="294" mass="32972">MPNEDYNLYTHFRRQFVTHIDNQVLCTGDGQSYSYADIEKHSSQVANFLTGLGVCPGDRVSVQVEKSPWSLFLYLACLRAGFVFHPLNMAYMESELQYFLNNAEPALIICDPKNEEKIQKLVNAPLAQNVFTLDAVGGGSLSNQANKAADYFKVVTRKKDDLAALLYSSGTTGVPKGIMLTHSNLLRNTQALVEAWGFSSNDRLLHALPIFHVHGLFVAIGCVLLSGASMRWLRTYDVRDVMRYLPESTVMMGVPTYYTRLLANVDFDYDVARNVRLFISGSAPLLEETFVEFE</sequence>
<dbReference type="GO" id="GO:0031956">
    <property type="term" value="F:medium-chain fatty acid-CoA ligase activity"/>
    <property type="evidence" value="ECO:0007669"/>
    <property type="project" value="TreeGrafter"/>
</dbReference>
<keyword evidence="2" id="KW-0812">Transmembrane</keyword>
<dbReference type="AlphaFoldDB" id="A0A382R073"/>
<dbReference type="PROSITE" id="PS00455">
    <property type="entry name" value="AMP_BINDING"/>
    <property type="match status" value="1"/>
</dbReference>
<accession>A0A382R073</accession>
<dbReference type="Gene3D" id="3.40.50.12780">
    <property type="entry name" value="N-terminal domain of ligase-like"/>
    <property type="match status" value="1"/>
</dbReference>
<dbReference type="InterPro" id="IPR042099">
    <property type="entry name" value="ANL_N_sf"/>
</dbReference>
<proteinExistence type="inferred from homology"/>
<keyword evidence="2" id="KW-0472">Membrane</keyword>
<keyword evidence="2" id="KW-1133">Transmembrane helix</keyword>
<protein>
    <recommendedName>
        <fullName evidence="3">AMP-dependent synthetase/ligase domain-containing protein</fullName>
    </recommendedName>
</protein>
<dbReference type="GO" id="GO:0006631">
    <property type="term" value="P:fatty acid metabolic process"/>
    <property type="evidence" value="ECO:0007669"/>
    <property type="project" value="TreeGrafter"/>
</dbReference>
<dbReference type="Pfam" id="PF00501">
    <property type="entry name" value="AMP-binding"/>
    <property type="match status" value="1"/>
</dbReference>
<dbReference type="InterPro" id="IPR020845">
    <property type="entry name" value="AMP-binding_CS"/>
</dbReference>
<evidence type="ECO:0000256" key="2">
    <source>
        <dbReference type="SAM" id="Phobius"/>
    </source>
</evidence>
<evidence type="ECO:0000313" key="4">
    <source>
        <dbReference type="EMBL" id="SVC90001.1"/>
    </source>
</evidence>
<dbReference type="PANTHER" id="PTHR43201:SF8">
    <property type="entry name" value="ACYL-COA SYNTHETASE FAMILY MEMBER 3"/>
    <property type="match status" value="1"/>
</dbReference>
<evidence type="ECO:0000256" key="1">
    <source>
        <dbReference type="ARBA" id="ARBA00006432"/>
    </source>
</evidence>
<dbReference type="SUPFAM" id="SSF56801">
    <property type="entry name" value="Acetyl-CoA synthetase-like"/>
    <property type="match status" value="1"/>
</dbReference>
<evidence type="ECO:0000259" key="3">
    <source>
        <dbReference type="Pfam" id="PF00501"/>
    </source>
</evidence>